<evidence type="ECO:0000313" key="9">
    <source>
        <dbReference type="EMBL" id="HEA15820.1"/>
    </source>
</evidence>
<dbReference type="AlphaFoldDB" id="A0A7V1CXA2"/>
<protein>
    <submittedName>
        <fullName evidence="9">Replication endonuclease</fullName>
    </submittedName>
</protein>
<dbReference type="RefSeq" id="WP_304180363.1">
    <property type="nucleotide sequence ID" value="NZ_DRGM01000054.1"/>
</dbReference>
<keyword evidence="5 9" id="KW-0255">Endonuclease</keyword>
<comment type="caution">
    <text evidence="9">The sequence shown here is derived from an EMBL/GenBank/DDBJ whole genome shotgun (WGS) entry which is preliminary data.</text>
</comment>
<evidence type="ECO:0000256" key="5">
    <source>
        <dbReference type="ARBA" id="ARBA00022759"/>
    </source>
</evidence>
<evidence type="ECO:0000256" key="7">
    <source>
        <dbReference type="SAM" id="MobiDB-lite"/>
    </source>
</evidence>
<dbReference type="GO" id="GO:0004519">
    <property type="term" value="F:endonuclease activity"/>
    <property type="evidence" value="ECO:0007669"/>
    <property type="project" value="UniProtKB-KW"/>
</dbReference>
<keyword evidence="6" id="KW-0378">Hydrolase</keyword>
<dbReference type="Pfam" id="PF05840">
    <property type="entry name" value="Phage_GPA"/>
    <property type="match status" value="1"/>
</dbReference>
<dbReference type="GO" id="GO:0006260">
    <property type="term" value="P:DNA replication"/>
    <property type="evidence" value="ECO:0007669"/>
    <property type="project" value="UniProtKB-KW"/>
</dbReference>
<evidence type="ECO:0000259" key="8">
    <source>
        <dbReference type="Pfam" id="PF05840"/>
    </source>
</evidence>
<accession>A0A7V1CXA2</accession>
<gene>
    <name evidence="9" type="ORF">ENH88_05090</name>
</gene>
<reference evidence="9" key="1">
    <citation type="journal article" date="2020" name="mSystems">
        <title>Genome- and Community-Level Interaction Insights into Carbon Utilization and Element Cycling Functions of Hydrothermarchaeota in Hydrothermal Sediment.</title>
        <authorList>
            <person name="Zhou Z."/>
            <person name="Liu Y."/>
            <person name="Xu W."/>
            <person name="Pan J."/>
            <person name="Luo Z.H."/>
            <person name="Li M."/>
        </authorList>
    </citation>
    <scope>NUCLEOTIDE SEQUENCE [LARGE SCALE GENOMIC DNA]</scope>
    <source>
        <strain evidence="9">HyVt-346</strain>
    </source>
</reference>
<feature type="region of interest" description="Disordered" evidence="7">
    <location>
        <begin position="1"/>
        <end position="21"/>
    </location>
</feature>
<keyword evidence="3" id="KW-0235">DNA replication</keyword>
<feature type="compositionally biased region" description="Polar residues" evidence="7">
    <location>
        <begin position="1"/>
        <end position="15"/>
    </location>
</feature>
<dbReference type="EMBL" id="DRGM01000054">
    <property type="protein sequence ID" value="HEA15820.1"/>
    <property type="molecule type" value="Genomic_DNA"/>
</dbReference>
<feature type="domain" description="Replication gene A protein-like" evidence="8">
    <location>
        <begin position="186"/>
        <end position="462"/>
    </location>
</feature>
<sequence>MKMAEQQTFKPQRTSAPEPFNPHVHDLSVLSEAEFSDLFPVDAACKATESIRPSGTATDIVNGLTKELPNYLLNSEQRKGLRKFNKKPLNSFFDHKSWRNQIFKRHPNLAKILSTGFSLLEKFYDLDKANEVLSKADNALTLGGFKLGDDLTGEIKLSCTDSELIEAAENKARFCQLKIAQFGYGVRVYQLLSSFISSFKISPPELEFNMESIIGSLNRFADPIWWRRKLRQIQAETVEQIHRDFRLVHAKATPYASDFTVKNRRYRNLQTAEMMKGLFVVPEGSNPFEDFETLASVVERSHTSGVQQVSELMTCIRGFEELAEEMGHVGEFYTFSAPSRFHSVNKTGIPNDKYDGSTANECHKYFREIWVKARARFAKREIRPYGYRVVEPHHDGCPHWHMLLFMEKEHIHTVRKILRTLLTEDTPEEISRSTIRFKPIRMRKSKGSSAGYIVKYIMKAITGSCLENINCSKAGQIDIAPADAAERATAWSKASRIRRFQPIGGPSITLWRELRMLGKGDKGKCEVANAMNTTLDKVSEYVLEKVRRAADSGNWKEFCLAMGGVQVKRDKQPIRIHYHVPDIVDEITGEISRIKSKYGDRASNRILGVAWDSIVVITRRGTSQILTERELNAQRKMMAGVSEQIQSWHDDGRLFAPSKEEMQFLESCAIEDYQNMCLFMDYEALASNVLSDEVAPLDLCH</sequence>
<dbReference type="InterPro" id="IPR008766">
    <property type="entry name" value="Replication_gene_A-like"/>
</dbReference>
<evidence type="ECO:0000256" key="3">
    <source>
        <dbReference type="ARBA" id="ARBA00022705"/>
    </source>
</evidence>
<comment type="function">
    <text evidence="1">Possible endonuclease which induces a single-strand cut and initiates DNA replication.</text>
</comment>
<dbReference type="GO" id="GO:0016787">
    <property type="term" value="F:hydrolase activity"/>
    <property type="evidence" value="ECO:0007669"/>
    <property type="project" value="UniProtKB-KW"/>
</dbReference>
<keyword evidence="4" id="KW-0540">Nuclease</keyword>
<proteinExistence type="inferred from homology"/>
<evidence type="ECO:0000256" key="2">
    <source>
        <dbReference type="ARBA" id="ARBA00009260"/>
    </source>
</evidence>
<dbReference type="Proteomes" id="UP000886188">
    <property type="component" value="Unassembled WGS sequence"/>
</dbReference>
<organism evidence="9">
    <name type="scientific">Pseudoalteromonas prydzensis</name>
    <dbReference type="NCBI Taxonomy" id="182141"/>
    <lineage>
        <taxon>Bacteria</taxon>
        <taxon>Pseudomonadati</taxon>
        <taxon>Pseudomonadota</taxon>
        <taxon>Gammaproteobacteria</taxon>
        <taxon>Alteromonadales</taxon>
        <taxon>Pseudoalteromonadaceae</taxon>
        <taxon>Pseudoalteromonas</taxon>
    </lineage>
</organism>
<evidence type="ECO:0000256" key="1">
    <source>
        <dbReference type="ARBA" id="ARBA00003293"/>
    </source>
</evidence>
<evidence type="ECO:0000256" key="6">
    <source>
        <dbReference type="ARBA" id="ARBA00022801"/>
    </source>
</evidence>
<comment type="similarity">
    <text evidence="2">Belongs to the phage GPA family.</text>
</comment>
<name>A0A7V1CXA2_9GAMM</name>
<evidence type="ECO:0000256" key="4">
    <source>
        <dbReference type="ARBA" id="ARBA00022722"/>
    </source>
</evidence>